<gene>
    <name evidence="1" type="ORF">A2165_02905</name>
</gene>
<name>A0A1F5FX14_9BACT</name>
<protein>
    <recommendedName>
        <fullName evidence="3">ASCH domain-containing protein</fullName>
    </recommendedName>
</protein>
<dbReference type="InterPro" id="IPR015947">
    <property type="entry name" value="PUA-like_sf"/>
</dbReference>
<proteinExistence type="predicted"/>
<evidence type="ECO:0000313" key="1">
    <source>
        <dbReference type="EMBL" id="OGD84156.1"/>
    </source>
</evidence>
<evidence type="ECO:0008006" key="3">
    <source>
        <dbReference type="Google" id="ProtNLM"/>
    </source>
</evidence>
<evidence type="ECO:0000313" key="2">
    <source>
        <dbReference type="Proteomes" id="UP000179252"/>
    </source>
</evidence>
<dbReference type="EMBL" id="MFAU01000029">
    <property type="protein sequence ID" value="OGD84156.1"/>
    <property type="molecule type" value="Genomic_DNA"/>
</dbReference>
<dbReference type="SUPFAM" id="SSF88697">
    <property type="entry name" value="PUA domain-like"/>
    <property type="match status" value="1"/>
</dbReference>
<dbReference type="AlphaFoldDB" id="A0A1F5FX14"/>
<dbReference type="Proteomes" id="UP000179252">
    <property type="component" value="Unassembled WGS sequence"/>
</dbReference>
<accession>A0A1F5FX14</accession>
<comment type="caution">
    <text evidence="1">The sequence shown here is derived from an EMBL/GenBank/DDBJ whole genome shotgun (WGS) entry which is preliminary data.</text>
</comment>
<organism evidence="1 2">
    <name type="scientific">Candidatus Curtissbacteria bacterium RBG_13_40_7</name>
    <dbReference type="NCBI Taxonomy" id="1797706"/>
    <lineage>
        <taxon>Bacteria</taxon>
        <taxon>Candidatus Curtissiibacteriota</taxon>
    </lineage>
</organism>
<sequence>MIKHLAIFKPEDAAKIFFGTKKIEGRFSQIKIAPYGKVSSGDTVLVKIPGEKIIGQFLVDRVIYFDHPKPDELEVIKKRYASGLSLSKAYWLEHEKVNYATLMFIKSVTKFIIPPQIKKKDLRPWVVLGV</sequence>
<reference evidence="1 2" key="1">
    <citation type="journal article" date="2016" name="Nat. Commun.">
        <title>Thousands of microbial genomes shed light on interconnected biogeochemical processes in an aquifer system.</title>
        <authorList>
            <person name="Anantharaman K."/>
            <person name="Brown C.T."/>
            <person name="Hug L.A."/>
            <person name="Sharon I."/>
            <person name="Castelle C.J."/>
            <person name="Probst A.J."/>
            <person name="Thomas B.C."/>
            <person name="Singh A."/>
            <person name="Wilkins M.J."/>
            <person name="Karaoz U."/>
            <person name="Brodie E.L."/>
            <person name="Williams K.H."/>
            <person name="Hubbard S.S."/>
            <person name="Banfield J.F."/>
        </authorList>
    </citation>
    <scope>NUCLEOTIDE SEQUENCE [LARGE SCALE GENOMIC DNA]</scope>
</reference>